<dbReference type="OrthoDB" id="7632202at2"/>
<evidence type="ECO:0008006" key="4">
    <source>
        <dbReference type="Google" id="ProtNLM"/>
    </source>
</evidence>
<protein>
    <recommendedName>
        <fullName evidence="4">Cation/multidrug efflux pump</fullName>
    </recommendedName>
</protein>
<feature type="transmembrane region" description="Helical" evidence="1">
    <location>
        <begin position="6"/>
        <end position="26"/>
    </location>
</feature>
<organism evidence="2 3">
    <name type="scientific">Rhodovulum euryhalinum</name>
    <dbReference type="NCBI Taxonomy" id="35805"/>
    <lineage>
        <taxon>Bacteria</taxon>
        <taxon>Pseudomonadati</taxon>
        <taxon>Pseudomonadota</taxon>
        <taxon>Alphaproteobacteria</taxon>
        <taxon>Rhodobacterales</taxon>
        <taxon>Paracoccaceae</taxon>
        <taxon>Rhodovulum</taxon>
    </lineage>
</organism>
<dbReference type="EMBL" id="SLWW01000005">
    <property type="protein sequence ID" value="TCO71998.1"/>
    <property type="molecule type" value="Genomic_DNA"/>
</dbReference>
<gene>
    <name evidence="2" type="ORF">EV655_105104</name>
</gene>
<feature type="transmembrane region" description="Helical" evidence="1">
    <location>
        <begin position="66"/>
        <end position="85"/>
    </location>
</feature>
<evidence type="ECO:0000256" key="1">
    <source>
        <dbReference type="SAM" id="Phobius"/>
    </source>
</evidence>
<evidence type="ECO:0000313" key="2">
    <source>
        <dbReference type="EMBL" id="TCO71998.1"/>
    </source>
</evidence>
<evidence type="ECO:0000313" key="3">
    <source>
        <dbReference type="Proteomes" id="UP000295142"/>
    </source>
</evidence>
<reference evidence="2 3" key="1">
    <citation type="submission" date="2019-03" db="EMBL/GenBank/DDBJ databases">
        <title>Genomic Encyclopedia of Type Strains, Phase IV (KMG-IV): sequencing the most valuable type-strain genomes for metagenomic binning, comparative biology and taxonomic classification.</title>
        <authorList>
            <person name="Goeker M."/>
        </authorList>
    </citation>
    <scope>NUCLEOTIDE SEQUENCE [LARGE SCALE GENOMIC DNA]</scope>
    <source>
        <strain evidence="2 3">DSM 4868</strain>
    </source>
</reference>
<accession>A0A4R2KPK7</accession>
<keyword evidence="3" id="KW-1185">Reference proteome</keyword>
<sequence>MIALLRFMLLAFVVLTVVYVCVSLYSRAVRRGKLEREWDEEIRVGDRKAYVREGLEAYDQSLRRRLIAGVYIIPMIVIGTIIYIVNY</sequence>
<dbReference type="RefSeq" id="WP_132543451.1">
    <property type="nucleotide sequence ID" value="NZ_SLWW01000005.1"/>
</dbReference>
<dbReference type="Proteomes" id="UP000295142">
    <property type="component" value="Unassembled WGS sequence"/>
</dbReference>
<keyword evidence="1" id="KW-0472">Membrane</keyword>
<dbReference type="AlphaFoldDB" id="A0A4R2KPK7"/>
<keyword evidence="1" id="KW-0812">Transmembrane</keyword>
<name>A0A4R2KPK7_9RHOB</name>
<proteinExistence type="predicted"/>
<comment type="caution">
    <text evidence="2">The sequence shown here is derived from an EMBL/GenBank/DDBJ whole genome shotgun (WGS) entry which is preliminary data.</text>
</comment>
<keyword evidence="1" id="KW-1133">Transmembrane helix</keyword>